<evidence type="ECO:0000313" key="2">
    <source>
        <dbReference type="EMBL" id="KAK2961994.1"/>
    </source>
</evidence>
<sequence>MHPLFLRPNDPNTKTVQRKNSEEDGIPRLPHNHFMRQPSPCLQPSHNLALHRTLHNRAPWRVFAPKLSDQSWNAAVMNEAIWKEFLSRKNERKIMLDWQRARAPHPVLRK</sequence>
<dbReference type="Proteomes" id="UP001281761">
    <property type="component" value="Unassembled WGS sequence"/>
</dbReference>
<accession>A0ABQ9YDZ7</accession>
<gene>
    <name evidence="2" type="ORF">BLNAU_3050</name>
</gene>
<evidence type="ECO:0000313" key="3">
    <source>
        <dbReference type="Proteomes" id="UP001281761"/>
    </source>
</evidence>
<keyword evidence="3" id="KW-1185">Reference proteome</keyword>
<feature type="region of interest" description="Disordered" evidence="1">
    <location>
        <begin position="1"/>
        <end position="32"/>
    </location>
</feature>
<proteinExistence type="predicted"/>
<reference evidence="2 3" key="1">
    <citation type="journal article" date="2022" name="bioRxiv">
        <title>Genomics of Preaxostyla Flagellates Illuminates Evolutionary Transitions and the Path Towards Mitochondrial Loss.</title>
        <authorList>
            <person name="Novak L.V.F."/>
            <person name="Treitli S.C."/>
            <person name="Pyrih J."/>
            <person name="Halakuc P."/>
            <person name="Pipaliya S.V."/>
            <person name="Vacek V."/>
            <person name="Brzon O."/>
            <person name="Soukal P."/>
            <person name="Eme L."/>
            <person name="Dacks J.B."/>
            <person name="Karnkowska A."/>
            <person name="Elias M."/>
            <person name="Hampl V."/>
        </authorList>
    </citation>
    <scope>NUCLEOTIDE SEQUENCE [LARGE SCALE GENOMIC DNA]</scope>
    <source>
        <strain evidence="2">NAU3</strain>
        <tissue evidence="2">Gut</tissue>
    </source>
</reference>
<evidence type="ECO:0000256" key="1">
    <source>
        <dbReference type="SAM" id="MobiDB-lite"/>
    </source>
</evidence>
<comment type="caution">
    <text evidence="2">The sequence shown here is derived from an EMBL/GenBank/DDBJ whole genome shotgun (WGS) entry which is preliminary data.</text>
</comment>
<dbReference type="EMBL" id="JARBJD010000013">
    <property type="protein sequence ID" value="KAK2961994.1"/>
    <property type="molecule type" value="Genomic_DNA"/>
</dbReference>
<organism evidence="2 3">
    <name type="scientific">Blattamonas nauphoetae</name>
    <dbReference type="NCBI Taxonomy" id="2049346"/>
    <lineage>
        <taxon>Eukaryota</taxon>
        <taxon>Metamonada</taxon>
        <taxon>Preaxostyla</taxon>
        <taxon>Oxymonadida</taxon>
        <taxon>Blattamonas</taxon>
    </lineage>
</organism>
<protein>
    <submittedName>
        <fullName evidence="2">Uncharacterized protein</fullName>
    </submittedName>
</protein>
<name>A0ABQ9YDZ7_9EUKA</name>